<protein>
    <submittedName>
        <fullName evidence="4">Ribonuclease H-like domain-containing protein</fullName>
    </submittedName>
</protein>
<reference evidence="4" key="1">
    <citation type="journal article" date="2022" name="Int. J. Mol. Sci.">
        <title>Draft Genome of Tanacetum Coccineum: Genomic Comparison of Closely Related Tanacetum-Family Plants.</title>
        <authorList>
            <person name="Yamashiro T."/>
            <person name="Shiraishi A."/>
            <person name="Nakayama K."/>
            <person name="Satake H."/>
        </authorList>
    </citation>
    <scope>NUCLEOTIDE SEQUENCE</scope>
</reference>
<feature type="domain" description="Integrase catalytic" evidence="3">
    <location>
        <begin position="130"/>
        <end position="234"/>
    </location>
</feature>
<name>A0ABQ5EGE6_9ASTR</name>
<feature type="compositionally biased region" description="Low complexity" evidence="2">
    <location>
        <begin position="410"/>
        <end position="423"/>
    </location>
</feature>
<feature type="compositionally biased region" description="Basic and acidic residues" evidence="2">
    <location>
        <begin position="556"/>
        <end position="566"/>
    </location>
</feature>
<sequence length="576" mass="64064">MVKPVWNNAQRVNHQNFAKKTHPYAKKNMVPRAVLMKFGLVSVNTARQVNIAHSKTTVNVARPMPCISKTAHSTGNPQIDLQDQRVIDSGCSRHMTGNMPYLTDYEEINGGYVAFGGNHKGGKLIGKENLVDHKVKVLDVIIGELGSKTKEMNQFCEMKGILRQFSVARTPQQNGVAERRNRTLIEAARTMLADSKLPTTFWAEAVNTACYVQNRVLVVKPHNKTPYELFHGRTPTLSFMRPFGCPVTILNTIDHLGKFDGKADEGFFVGYSLNSKAFRVFNSRTRIVEENLHIRFSESTPNVVGSGPDWLFDIDALTRTMNYEPIVAGTQSNGFAGTKASDNAGQTGKETEPVKNYILLPLWTADTPFSQNPKSSQDDRSKPSIDDEKKVDEDSRKDSEGIDQEKEDNVNSTNNVNAASTNEVNVVGGKTSIKLPLDPNMPELEDYSIFEDDEDVGAEAGMHNLDTTIQVSPIPTIRIHKDHPLDQVIGDLQSSTQTRRMSKSLEEHGFGRIVGIKRLLDDLRVTTAQVCVTTAKLNDAVICAFLASQPNNPQHSHKDLQQIHPDDLEEMEREGK</sequence>
<reference evidence="4" key="2">
    <citation type="submission" date="2022-01" db="EMBL/GenBank/DDBJ databases">
        <authorList>
            <person name="Yamashiro T."/>
            <person name="Shiraishi A."/>
            <person name="Satake H."/>
            <person name="Nakayama K."/>
        </authorList>
    </citation>
    <scope>NUCLEOTIDE SEQUENCE</scope>
</reference>
<keyword evidence="1" id="KW-0378">Hydrolase</keyword>
<dbReference type="Pfam" id="PF22936">
    <property type="entry name" value="Pol_BBD"/>
    <property type="match status" value="1"/>
</dbReference>
<evidence type="ECO:0000259" key="3">
    <source>
        <dbReference type="PROSITE" id="PS50994"/>
    </source>
</evidence>
<evidence type="ECO:0000313" key="5">
    <source>
        <dbReference type="Proteomes" id="UP001151760"/>
    </source>
</evidence>
<feature type="region of interest" description="Disordered" evidence="2">
    <location>
        <begin position="329"/>
        <end position="351"/>
    </location>
</feature>
<proteinExistence type="predicted"/>
<comment type="caution">
    <text evidence="4">The sequence shown here is derived from an EMBL/GenBank/DDBJ whole genome shotgun (WGS) entry which is preliminary data.</text>
</comment>
<feature type="compositionally biased region" description="Polar residues" evidence="2">
    <location>
        <begin position="329"/>
        <end position="348"/>
    </location>
</feature>
<accession>A0ABQ5EGE6</accession>
<keyword evidence="5" id="KW-1185">Reference proteome</keyword>
<dbReference type="InterPro" id="IPR057670">
    <property type="entry name" value="SH3_retrovirus"/>
</dbReference>
<feature type="compositionally biased region" description="Acidic residues" evidence="2">
    <location>
        <begin position="567"/>
        <end position="576"/>
    </location>
</feature>
<keyword evidence="1" id="KW-0645">Protease</keyword>
<dbReference type="EMBL" id="BQNB010016283">
    <property type="protein sequence ID" value="GJT49980.1"/>
    <property type="molecule type" value="Genomic_DNA"/>
</dbReference>
<dbReference type="InterPro" id="IPR012337">
    <property type="entry name" value="RNaseH-like_sf"/>
</dbReference>
<gene>
    <name evidence="4" type="ORF">Tco_0976137</name>
</gene>
<dbReference type="SUPFAM" id="SSF53098">
    <property type="entry name" value="Ribonuclease H-like"/>
    <property type="match status" value="1"/>
</dbReference>
<dbReference type="InterPro" id="IPR054722">
    <property type="entry name" value="PolX-like_BBD"/>
</dbReference>
<dbReference type="InterPro" id="IPR036397">
    <property type="entry name" value="RNaseH_sf"/>
</dbReference>
<dbReference type="Proteomes" id="UP001151760">
    <property type="component" value="Unassembled WGS sequence"/>
</dbReference>
<dbReference type="Gene3D" id="3.30.420.10">
    <property type="entry name" value="Ribonuclease H-like superfamily/Ribonuclease H"/>
    <property type="match status" value="1"/>
</dbReference>
<evidence type="ECO:0000313" key="4">
    <source>
        <dbReference type="EMBL" id="GJT49980.1"/>
    </source>
</evidence>
<evidence type="ECO:0000256" key="1">
    <source>
        <dbReference type="ARBA" id="ARBA00022670"/>
    </source>
</evidence>
<dbReference type="PROSITE" id="PS50994">
    <property type="entry name" value="INTEGRASE"/>
    <property type="match status" value="1"/>
</dbReference>
<dbReference type="PANTHER" id="PTHR42648">
    <property type="entry name" value="TRANSPOSASE, PUTATIVE-RELATED"/>
    <property type="match status" value="1"/>
</dbReference>
<feature type="region of interest" description="Disordered" evidence="2">
    <location>
        <begin position="368"/>
        <end position="423"/>
    </location>
</feature>
<organism evidence="4 5">
    <name type="scientific">Tanacetum coccineum</name>
    <dbReference type="NCBI Taxonomy" id="301880"/>
    <lineage>
        <taxon>Eukaryota</taxon>
        <taxon>Viridiplantae</taxon>
        <taxon>Streptophyta</taxon>
        <taxon>Embryophyta</taxon>
        <taxon>Tracheophyta</taxon>
        <taxon>Spermatophyta</taxon>
        <taxon>Magnoliopsida</taxon>
        <taxon>eudicotyledons</taxon>
        <taxon>Gunneridae</taxon>
        <taxon>Pentapetalae</taxon>
        <taxon>asterids</taxon>
        <taxon>campanulids</taxon>
        <taxon>Asterales</taxon>
        <taxon>Asteraceae</taxon>
        <taxon>Asteroideae</taxon>
        <taxon>Anthemideae</taxon>
        <taxon>Anthemidinae</taxon>
        <taxon>Tanacetum</taxon>
    </lineage>
</organism>
<dbReference type="InterPro" id="IPR039537">
    <property type="entry name" value="Retrotran_Ty1/copia-like"/>
</dbReference>
<evidence type="ECO:0000256" key="2">
    <source>
        <dbReference type="SAM" id="MobiDB-lite"/>
    </source>
</evidence>
<dbReference type="InterPro" id="IPR001584">
    <property type="entry name" value="Integrase_cat-core"/>
</dbReference>
<dbReference type="Pfam" id="PF25597">
    <property type="entry name" value="SH3_retrovirus"/>
    <property type="match status" value="1"/>
</dbReference>
<feature type="region of interest" description="Disordered" evidence="2">
    <location>
        <begin position="551"/>
        <end position="576"/>
    </location>
</feature>
<feature type="compositionally biased region" description="Basic and acidic residues" evidence="2">
    <location>
        <begin position="376"/>
        <end position="409"/>
    </location>
</feature>
<dbReference type="PANTHER" id="PTHR42648:SF32">
    <property type="entry name" value="RIBONUCLEASE H-LIKE DOMAIN, GAG-PRE-INTEGRASE DOMAIN PROTEIN-RELATED"/>
    <property type="match status" value="1"/>
</dbReference>